<proteinExistence type="predicted"/>
<reference evidence="5 6" key="1">
    <citation type="submission" date="2016-12" db="EMBL/GenBank/DDBJ databases">
        <authorList>
            <person name="Song W.-J."/>
            <person name="Kurnit D.M."/>
        </authorList>
    </citation>
    <scope>NUCLEOTIDE SEQUENCE [LARGE SCALE GENOMIC DNA]</scope>
    <source>
        <strain evidence="5 6">DSM 14810</strain>
    </source>
</reference>
<dbReference type="GO" id="GO:0004066">
    <property type="term" value="F:asparagine synthase (glutamine-hydrolyzing) activity"/>
    <property type="evidence" value="ECO:0007669"/>
    <property type="project" value="UniProtKB-EC"/>
</dbReference>
<dbReference type="PANTHER" id="PTHR43284:SF1">
    <property type="entry name" value="ASPARAGINE SYNTHETASE"/>
    <property type="match status" value="1"/>
</dbReference>
<evidence type="ECO:0000256" key="2">
    <source>
        <dbReference type="ARBA" id="ARBA00012737"/>
    </source>
</evidence>
<comment type="catalytic activity">
    <reaction evidence="4">
        <text>L-aspartate + L-glutamine + ATP + H2O = L-asparagine + L-glutamate + AMP + diphosphate + H(+)</text>
        <dbReference type="Rhea" id="RHEA:12228"/>
        <dbReference type="ChEBI" id="CHEBI:15377"/>
        <dbReference type="ChEBI" id="CHEBI:15378"/>
        <dbReference type="ChEBI" id="CHEBI:29985"/>
        <dbReference type="ChEBI" id="CHEBI:29991"/>
        <dbReference type="ChEBI" id="CHEBI:30616"/>
        <dbReference type="ChEBI" id="CHEBI:33019"/>
        <dbReference type="ChEBI" id="CHEBI:58048"/>
        <dbReference type="ChEBI" id="CHEBI:58359"/>
        <dbReference type="ChEBI" id="CHEBI:456215"/>
        <dbReference type="EC" id="6.3.5.4"/>
    </reaction>
</comment>
<dbReference type="InterPro" id="IPR051786">
    <property type="entry name" value="ASN_synthetase/amidase"/>
</dbReference>
<dbReference type="AlphaFoldDB" id="A0A1M7T580"/>
<keyword evidence="3" id="KW-0028">Amino-acid biosynthesis</keyword>
<dbReference type="Gene3D" id="3.60.20.10">
    <property type="entry name" value="Glutamine Phosphoribosylpyrophosphate, subunit 1, domain 1"/>
    <property type="match status" value="1"/>
</dbReference>
<dbReference type="GO" id="GO:0005829">
    <property type="term" value="C:cytosol"/>
    <property type="evidence" value="ECO:0007669"/>
    <property type="project" value="TreeGrafter"/>
</dbReference>
<keyword evidence="3" id="KW-0061">Asparagine biosynthesis</keyword>
<dbReference type="SUPFAM" id="SSF56235">
    <property type="entry name" value="N-terminal nucleophile aminohydrolases (Ntn hydrolases)"/>
    <property type="match status" value="1"/>
</dbReference>
<protein>
    <recommendedName>
        <fullName evidence="2">asparagine synthase (glutamine-hydrolyzing)</fullName>
        <ecNumber evidence="2">6.3.5.4</ecNumber>
    </recommendedName>
</protein>
<dbReference type="EC" id="6.3.5.4" evidence="2"/>
<dbReference type="InterPro" id="IPR029055">
    <property type="entry name" value="Ntn_hydrolases_N"/>
</dbReference>
<evidence type="ECO:0000313" key="6">
    <source>
        <dbReference type="Proteomes" id="UP000184097"/>
    </source>
</evidence>
<accession>A0A1M7T580</accession>
<gene>
    <name evidence="5" type="ORF">SAMN02745247_03032</name>
</gene>
<organism evidence="5 6">
    <name type="scientific">Butyrivibrio hungatei DSM 14810</name>
    <dbReference type="NCBI Taxonomy" id="1121132"/>
    <lineage>
        <taxon>Bacteria</taxon>
        <taxon>Bacillati</taxon>
        <taxon>Bacillota</taxon>
        <taxon>Clostridia</taxon>
        <taxon>Lachnospirales</taxon>
        <taxon>Lachnospiraceae</taxon>
        <taxon>Butyrivibrio</taxon>
    </lineage>
</organism>
<evidence type="ECO:0000256" key="3">
    <source>
        <dbReference type="ARBA" id="ARBA00022888"/>
    </source>
</evidence>
<evidence type="ECO:0000313" key="5">
    <source>
        <dbReference type="EMBL" id="SHN65871.1"/>
    </source>
</evidence>
<dbReference type="GO" id="GO:0006529">
    <property type="term" value="P:asparagine biosynthetic process"/>
    <property type="evidence" value="ECO:0007669"/>
    <property type="project" value="UniProtKB-KW"/>
</dbReference>
<evidence type="ECO:0000256" key="4">
    <source>
        <dbReference type="ARBA" id="ARBA00048741"/>
    </source>
</evidence>
<name>A0A1M7T580_9FIRM</name>
<sequence length="74" mass="8890">MGKKPLYYYLCEDSFVFASELKSFLCYPFFKKTINKDVMTQYFSQNCILPPNTIYENTYKLKADEYLIWKGNSR</sequence>
<dbReference type="Proteomes" id="UP000184097">
    <property type="component" value="Unassembled WGS sequence"/>
</dbReference>
<comment type="pathway">
    <text evidence="1">Amino-acid biosynthesis; L-asparagine biosynthesis; L-asparagine from L-aspartate (L-Gln route): step 1/1.</text>
</comment>
<evidence type="ECO:0000256" key="1">
    <source>
        <dbReference type="ARBA" id="ARBA00005187"/>
    </source>
</evidence>
<dbReference type="PANTHER" id="PTHR43284">
    <property type="entry name" value="ASPARAGINE SYNTHETASE (GLUTAMINE-HYDROLYZING)"/>
    <property type="match status" value="1"/>
</dbReference>
<dbReference type="EMBL" id="FRDH01000017">
    <property type="protein sequence ID" value="SHN65871.1"/>
    <property type="molecule type" value="Genomic_DNA"/>
</dbReference>